<gene>
    <name evidence="1" type="ORF">V1477_016207</name>
</gene>
<protein>
    <submittedName>
        <fullName evidence="1">Uncharacterized protein</fullName>
    </submittedName>
</protein>
<comment type="caution">
    <text evidence="1">The sequence shown here is derived from an EMBL/GenBank/DDBJ whole genome shotgun (WGS) entry which is preliminary data.</text>
</comment>
<organism evidence="1 2">
    <name type="scientific">Vespula maculifrons</name>
    <name type="common">Eastern yellow jacket</name>
    <name type="synonym">Wasp</name>
    <dbReference type="NCBI Taxonomy" id="7453"/>
    <lineage>
        <taxon>Eukaryota</taxon>
        <taxon>Metazoa</taxon>
        <taxon>Ecdysozoa</taxon>
        <taxon>Arthropoda</taxon>
        <taxon>Hexapoda</taxon>
        <taxon>Insecta</taxon>
        <taxon>Pterygota</taxon>
        <taxon>Neoptera</taxon>
        <taxon>Endopterygota</taxon>
        <taxon>Hymenoptera</taxon>
        <taxon>Apocrita</taxon>
        <taxon>Aculeata</taxon>
        <taxon>Vespoidea</taxon>
        <taxon>Vespidae</taxon>
        <taxon>Vespinae</taxon>
        <taxon>Vespula</taxon>
    </lineage>
</organism>
<name>A0ABD2BCD2_VESMC</name>
<dbReference type="AlphaFoldDB" id="A0ABD2BCD2"/>
<dbReference type="Proteomes" id="UP001607303">
    <property type="component" value="Unassembled WGS sequence"/>
</dbReference>
<evidence type="ECO:0000313" key="2">
    <source>
        <dbReference type="Proteomes" id="UP001607303"/>
    </source>
</evidence>
<accession>A0ABD2BCD2</accession>
<keyword evidence="2" id="KW-1185">Reference proteome</keyword>
<evidence type="ECO:0000313" key="1">
    <source>
        <dbReference type="EMBL" id="KAL2730396.1"/>
    </source>
</evidence>
<dbReference type="EMBL" id="JAYRBN010000091">
    <property type="protein sequence ID" value="KAL2730396.1"/>
    <property type="molecule type" value="Genomic_DNA"/>
</dbReference>
<reference evidence="1 2" key="1">
    <citation type="journal article" date="2024" name="Ann. Entomol. Soc. Am.">
        <title>Genomic analyses of the southern and eastern yellowjacket wasps (Hymenoptera: Vespidae) reveal evolutionary signatures of social life.</title>
        <authorList>
            <person name="Catto M.A."/>
            <person name="Caine P.B."/>
            <person name="Orr S.E."/>
            <person name="Hunt B.G."/>
            <person name="Goodisman M.A.D."/>
        </authorList>
    </citation>
    <scope>NUCLEOTIDE SEQUENCE [LARGE SCALE GENOMIC DNA]</scope>
    <source>
        <strain evidence="1">232</strain>
        <tissue evidence="1">Head and thorax</tissue>
    </source>
</reference>
<sequence length="180" mass="19918">MYVKKAESDIFSNDGGAGPWQFCHACFSHDLCPPMPPFNDASLPPTILFLKMDVRVLPSKYFRRFIDEFADAYGFVRFTCNAELVTLAQTATGNELPRDERVRPTPTTLTGVLVPVVAGVIACLSARLNYVSACPAAGARATRRHATYSLHPLLSFLFLWRSPQYFSSSHVNVHALSGFT</sequence>
<proteinExistence type="predicted"/>